<evidence type="ECO:0000259" key="14">
    <source>
        <dbReference type="PROSITE" id="PS51098"/>
    </source>
</evidence>
<dbReference type="CDD" id="cd00212">
    <property type="entry name" value="PTS_IIB_glc"/>
    <property type="match status" value="1"/>
</dbReference>
<keyword evidence="4" id="KW-0762">Sugar transport</keyword>
<dbReference type="PROSITE" id="PS51103">
    <property type="entry name" value="PTS_EIIC_TYPE_1"/>
    <property type="match status" value="1"/>
</dbReference>
<dbReference type="Pfam" id="PF00358">
    <property type="entry name" value="PTS_EIIA_1"/>
    <property type="match status" value="1"/>
</dbReference>
<feature type="transmembrane region" description="Helical" evidence="12">
    <location>
        <begin position="202"/>
        <end position="228"/>
    </location>
</feature>
<proteinExistence type="predicted"/>
<evidence type="ECO:0000256" key="5">
    <source>
        <dbReference type="ARBA" id="ARBA00022679"/>
    </source>
</evidence>
<feature type="transmembrane region" description="Helical" evidence="12">
    <location>
        <begin position="326"/>
        <end position="344"/>
    </location>
</feature>
<keyword evidence="9 12" id="KW-1133">Transmembrane helix</keyword>
<gene>
    <name evidence="16" type="ORF">GCM10011346_22880</name>
</gene>
<name>A0ABQ2NV52_9BACI</name>
<dbReference type="RefSeq" id="WP_188734572.1">
    <property type="nucleotide sequence ID" value="NZ_BMLW01000006.1"/>
</dbReference>
<dbReference type="CDD" id="cd00210">
    <property type="entry name" value="PTS_IIA_glc"/>
    <property type="match status" value="1"/>
</dbReference>
<dbReference type="InterPro" id="IPR018113">
    <property type="entry name" value="PTrfase_EIIB_Cys"/>
</dbReference>
<keyword evidence="5" id="KW-0808">Transferase</keyword>
<accession>A0ABQ2NV52</accession>
<dbReference type="Pfam" id="PF00367">
    <property type="entry name" value="PTS_EIIB"/>
    <property type="match status" value="1"/>
</dbReference>
<evidence type="ECO:0000256" key="7">
    <source>
        <dbReference type="ARBA" id="ARBA00022692"/>
    </source>
</evidence>
<evidence type="ECO:0000259" key="15">
    <source>
        <dbReference type="PROSITE" id="PS51103"/>
    </source>
</evidence>
<feature type="transmembrane region" description="Helical" evidence="12">
    <location>
        <begin position="111"/>
        <end position="132"/>
    </location>
</feature>
<feature type="transmembrane region" description="Helical" evidence="12">
    <location>
        <begin position="283"/>
        <end position="306"/>
    </location>
</feature>
<dbReference type="PROSITE" id="PS01035">
    <property type="entry name" value="PTS_EIIB_TYPE_1_CYS"/>
    <property type="match status" value="1"/>
</dbReference>
<feature type="active site" description="Phosphocysteine intermediate; for EIIB activity" evidence="11">
    <location>
        <position position="26"/>
    </location>
</feature>
<dbReference type="PROSITE" id="PS51098">
    <property type="entry name" value="PTS_EIIB_TYPE_1"/>
    <property type="match status" value="1"/>
</dbReference>
<feature type="domain" description="PTS EIIB type-1" evidence="14">
    <location>
        <begin position="4"/>
        <end position="86"/>
    </location>
</feature>
<dbReference type="Pfam" id="PF02378">
    <property type="entry name" value="PTS_EIIC"/>
    <property type="match status" value="1"/>
</dbReference>
<organism evidence="16 17">
    <name type="scientific">Oceanobacillus neutriphilus</name>
    <dbReference type="NCBI Taxonomy" id="531815"/>
    <lineage>
        <taxon>Bacteria</taxon>
        <taxon>Bacillati</taxon>
        <taxon>Bacillota</taxon>
        <taxon>Bacilli</taxon>
        <taxon>Bacillales</taxon>
        <taxon>Bacillaceae</taxon>
        <taxon>Oceanobacillus</taxon>
    </lineage>
</organism>
<feature type="transmembrane region" description="Helical" evidence="12">
    <location>
        <begin position="424"/>
        <end position="447"/>
    </location>
</feature>
<keyword evidence="2" id="KW-0813">Transport</keyword>
<evidence type="ECO:0000259" key="13">
    <source>
        <dbReference type="PROSITE" id="PS51093"/>
    </source>
</evidence>
<keyword evidence="17" id="KW-1185">Reference proteome</keyword>
<dbReference type="PROSITE" id="PS00371">
    <property type="entry name" value="PTS_EIIA_TYPE_1_HIS"/>
    <property type="match status" value="1"/>
</dbReference>
<dbReference type="PANTHER" id="PTHR30175:SF1">
    <property type="entry name" value="PTS SYSTEM ARBUTIN-, CELLOBIOSE-, AND SALICIN-SPECIFIC EIIBC COMPONENT-RELATED"/>
    <property type="match status" value="1"/>
</dbReference>
<protein>
    <submittedName>
        <fullName evidence="16">PTS beta-glucoside transporter subunit EIIBCA</fullName>
    </submittedName>
</protein>
<evidence type="ECO:0000256" key="12">
    <source>
        <dbReference type="SAM" id="Phobius"/>
    </source>
</evidence>
<keyword evidence="3" id="KW-1003">Cell membrane</keyword>
<feature type="domain" description="PTS EIIC type-1" evidence="15">
    <location>
        <begin position="106"/>
        <end position="458"/>
    </location>
</feature>
<feature type="transmembrane region" description="Helical" evidence="12">
    <location>
        <begin position="382"/>
        <end position="404"/>
    </location>
</feature>
<dbReference type="Gene3D" id="3.30.1360.60">
    <property type="entry name" value="Glucose permease domain IIB"/>
    <property type="match status" value="1"/>
</dbReference>
<dbReference type="InterPro" id="IPR003352">
    <property type="entry name" value="PTS_EIIC"/>
</dbReference>
<evidence type="ECO:0000256" key="1">
    <source>
        <dbReference type="ARBA" id="ARBA00004651"/>
    </source>
</evidence>
<dbReference type="InterPro" id="IPR001996">
    <property type="entry name" value="PTS_IIB_1"/>
</dbReference>
<dbReference type="SUPFAM" id="SSF51261">
    <property type="entry name" value="Duplicated hybrid motif"/>
    <property type="match status" value="1"/>
</dbReference>
<evidence type="ECO:0000256" key="2">
    <source>
        <dbReference type="ARBA" id="ARBA00022448"/>
    </source>
</evidence>
<dbReference type="NCBIfam" id="TIGR00830">
    <property type="entry name" value="PTBA"/>
    <property type="match status" value="1"/>
</dbReference>
<feature type="transmembrane region" description="Helical" evidence="12">
    <location>
        <begin position="248"/>
        <end position="271"/>
    </location>
</feature>
<dbReference type="InterPro" id="IPR013013">
    <property type="entry name" value="PTS_EIIC_1"/>
</dbReference>
<dbReference type="InterPro" id="IPR036878">
    <property type="entry name" value="Glu_permease_IIB"/>
</dbReference>
<evidence type="ECO:0000256" key="8">
    <source>
        <dbReference type="ARBA" id="ARBA00022777"/>
    </source>
</evidence>
<dbReference type="PROSITE" id="PS51093">
    <property type="entry name" value="PTS_EIIA_TYPE_1"/>
    <property type="match status" value="1"/>
</dbReference>
<dbReference type="Proteomes" id="UP000641206">
    <property type="component" value="Unassembled WGS sequence"/>
</dbReference>
<evidence type="ECO:0000256" key="3">
    <source>
        <dbReference type="ARBA" id="ARBA00022475"/>
    </source>
</evidence>
<keyword evidence="7 12" id="KW-0812">Transmembrane</keyword>
<dbReference type="InterPro" id="IPR011055">
    <property type="entry name" value="Dup_hybrid_motif"/>
</dbReference>
<comment type="caution">
    <text evidence="16">The sequence shown here is derived from an EMBL/GenBank/DDBJ whole genome shotgun (WGS) entry which is preliminary data.</text>
</comment>
<evidence type="ECO:0000256" key="4">
    <source>
        <dbReference type="ARBA" id="ARBA00022597"/>
    </source>
</evidence>
<keyword evidence="10 12" id="KW-0472">Membrane</keyword>
<feature type="transmembrane region" description="Helical" evidence="12">
    <location>
        <begin position="171"/>
        <end position="190"/>
    </location>
</feature>
<dbReference type="InterPro" id="IPR050558">
    <property type="entry name" value="PTS_Sugar-Specific_Components"/>
</dbReference>
<keyword evidence="6" id="KW-0598">Phosphotransferase system</keyword>
<dbReference type="PANTHER" id="PTHR30175">
    <property type="entry name" value="PHOSPHOTRANSFERASE SYSTEM TRANSPORT PROTEIN"/>
    <property type="match status" value="1"/>
</dbReference>
<evidence type="ECO:0000256" key="10">
    <source>
        <dbReference type="ARBA" id="ARBA00023136"/>
    </source>
</evidence>
<dbReference type="NCBIfam" id="TIGR01995">
    <property type="entry name" value="PTS-II-ABC-beta"/>
    <property type="match status" value="1"/>
</dbReference>
<evidence type="ECO:0000256" key="6">
    <source>
        <dbReference type="ARBA" id="ARBA00022683"/>
    </source>
</evidence>
<keyword evidence="8" id="KW-0418">Kinase</keyword>
<dbReference type="InterPro" id="IPR001127">
    <property type="entry name" value="PTS_EIIA_1_perm"/>
</dbReference>
<dbReference type="InterPro" id="IPR011297">
    <property type="entry name" value="PTS_IIABC_b_glu"/>
</dbReference>
<reference evidence="17" key="1">
    <citation type="journal article" date="2019" name="Int. J. Syst. Evol. Microbiol.">
        <title>The Global Catalogue of Microorganisms (GCM) 10K type strain sequencing project: providing services to taxonomists for standard genome sequencing and annotation.</title>
        <authorList>
            <consortium name="The Broad Institute Genomics Platform"/>
            <consortium name="The Broad Institute Genome Sequencing Center for Infectious Disease"/>
            <person name="Wu L."/>
            <person name="Ma J."/>
        </authorList>
    </citation>
    <scope>NUCLEOTIDE SEQUENCE [LARGE SCALE GENOMIC DNA]</scope>
    <source>
        <strain evidence="17">CGMCC 1.7693</strain>
    </source>
</reference>
<feature type="transmembrane region" description="Helical" evidence="12">
    <location>
        <begin position="144"/>
        <end position="165"/>
    </location>
</feature>
<evidence type="ECO:0000313" key="17">
    <source>
        <dbReference type="Proteomes" id="UP000641206"/>
    </source>
</evidence>
<feature type="domain" description="PTS EIIA type-1" evidence="13">
    <location>
        <begin position="491"/>
        <end position="595"/>
    </location>
</feature>
<comment type="subcellular location">
    <subcellularLocation>
        <location evidence="1">Cell membrane</location>
        <topology evidence="1">Multi-pass membrane protein</topology>
    </subcellularLocation>
</comment>
<dbReference type="Gene3D" id="2.70.70.10">
    <property type="entry name" value="Glucose Permease (Domain IIA)"/>
    <property type="match status" value="1"/>
</dbReference>
<dbReference type="EMBL" id="BMLW01000006">
    <property type="protein sequence ID" value="GGP11293.1"/>
    <property type="molecule type" value="Genomic_DNA"/>
</dbReference>
<sequence length="623" mass="66178">MDFEKTAKDIIKYVGGESNVISLVHCATRLRFNLKNNAKANKEKLEDVDGVITVQESGGQYQIVIGNNVPEVYRAIGEHSNILDDNKTSNQGNNENSGNIVSRIIDVISSIFAPFLGVFAGAGILKGLLMIADNLNWLTDEDGTYIILNAASDSLFYFLPILIAVTTARKFGGNIYTAIAIAGALVYPSIIDVAEQDMSITFLGIPVVMMTYTSTVIPIILSIILMSYLEKLCNRFIHQSVKNFLTPLILLIVMVPATLIIFGPIGITLGIKIADIVLAGFNFSPLLAGAILGGLYQILVIFGIHWGLSPVIINNISVYGGDGIKPATGASVFAQAGAAFAVFLKTKNKKFKALSGSATITALFGITEPAIYGVTLRLKKPFIAACIGGTVGGAIIGYGGTLAFSTGAPGILTLPIFYGPGGQGFLAMVIGIAVSFIISAVITYIIGFEDPVDDPAKGPDAGNENEAIETVDEQIMNPIEGTSKPLTEVADPTFSSEAMGQGIAIEPTAGRVVSPVDGTITVAFKTKHAIGIASDKGAEILIHVGMDTVQLDGKHFISHIKEGDKIKVGDVLVEFDMDKIKEAGYEITTPVIITNSNQYSVIEPTNRKNLKESDTLLTLVPKE</sequence>
<evidence type="ECO:0000256" key="11">
    <source>
        <dbReference type="PROSITE-ProRule" id="PRU00421"/>
    </source>
</evidence>
<evidence type="ECO:0000313" key="16">
    <source>
        <dbReference type="EMBL" id="GGP11293.1"/>
    </source>
</evidence>
<dbReference type="SUPFAM" id="SSF55604">
    <property type="entry name" value="Glucose permease domain IIB"/>
    <property type="match status" value="1"/>
</dbReference>
<evidence type="ECO:0000256" key="9">
    <source>
        <dbReference type="ARBA" id="ARBA00022989"/>
    </source>
</evidence>